<organism evidence="1 2">
    <name type="scientific">Microcystis aeruginosa NIES-2549</name>
    <dbReference type="NCBI Taxonomy" id="1641812"/>
    <lineage>
        <taxon>Bacteria</taxon>
        <taxon>Bacillati</taxon>
        <taxon>Cyanobacteriota</taxon>
        <taxon>Cyanophyceae</taxon>
        <taxon>Oscillatoriophycideae</taxon>
        <taxon>Chroococcales</taxon>
        <taxon>Microcystaceae</taxon>
        <taxon>Microcystis</taxon>
    </lineage>
</organism>
<dbReference type="InterPro" id="IPR021109">
    <property type="entry name" value="Peptidase_aspartic_dom_sf"/>
</dbReference>
<gene>
    <name evidence="1" type="ORF">MYAER_1653</name>
</gene>
<accession>A0A0F6RKP4</accession>
<reference evidence="1 2" key="1">
    <citation type="journal article" date="2015" name="Genome Announc.">
        <title>Complete Genome Sequence of Microcystis aeruginosa NIES-2549, a Bloom-Forming Cyanobacterium from Lake Kasumigaura, Japan.</title>
        <authorList>
            <person name="Yamaguchi H."/>
            <person name="Suzuki S."/>
            <person name="Tanabe Y."/>
            <person name="Osana Y."/>
            <person name="Shimura Y."/>
            <person name="Ishida K."/>
            <person name="Kawachi M."/>
        </authorList>
    </citation>
    <scope>NUCLEOTIDE SEQUENCE [LARGE SCALE GENOMIC DNA]</scope>
    <source>
        <strain evidence="1 2">NIES-2549</strain>
    </source>
</reference>
<evidence type="ECO:0008006" key="3">
    <source>
        <dbReference type="Google" id="ProtNLM"/>
    </source>
</evidence>
<sequence>MIEGRFGENGQIYFDIDLVSPNGLVLPVEAMLDTGFTEFCVMNDQDARSLEWPFLNQDKLRTAQGEAFFDIYLGRVRIDGQEYEIPVFAGEAIQEILLGSRWLKQFILVANYQQAQVTLG</sequence>
<dbReference type="HOGENOM" id="CLU_164711_0_0_3"/>
<dbReference type="Gene3D" id="2.40.70.10">
    <property type="entry name" value="Acid Proteases"/>
    <property type="match status" value="1"/>
</dbReference>
<proteinExistence type="predicted"/>
<name>A0A0F6RKP4_MICAE</name>
<evidence type="ECO:0000313" key="1">
    <source>
        <dbReference type="EMBL" id="AKE64005.1"/>
    </source>
</evidence>
<dbReference type="RefSeq" id="WP_046661712.1">
    <property type="nucleotide sequence ID" value="NZ_CP011304.1"/>
</dbReference>
<dbReference type="PATRIC" id="fig|1641812.3.peg.1708"/>
<dbReference type="Proteomes" id="UP000034103">
    <property type="component" value="Chromosome"/>
</dbReference>
<dbReference type="EMBL" id="CP011304">
    <property type="protein sequence ID" value="AKE64005.1"/>
    <property type="molecule type" value="Genomic_DNA"/>
</dbReference>
<evidence type="ECO:0000313" key="2">
    <source>
        <dbReference type="Proteomes" id="UP000034103"/>
    </source>
</evidence>
<protein>
    <recommendedName>
        <fullName evidence="3">Aspartyl protease</fullName>
    </recommendedName>
</protein>
<dbReference type="AlphaFoldDB" id="A0A0F6RKP4"/>